<dbReference type="Pfam" id="PF14011">
    <property type="entry name" value="ESX-1_EspG"/>
    <property type="match status" value="1"/>
</dbReference>
<keyword evidence="4" id="KW-0143">Chaperone</keyword>
<reference evidence="5 6" key="2">
    <citation type="submission" date="2020-06" db="EMBL/GenBank/DDBJ databases">
        <title>Antribacter stalactiti gen. nov., sp. nov., a new member of the family Nacardiaceae isolated from a cave.</title>
        <authorList>
            <person name="Kim I.S."/>
        </authorList>
    </citation>
    <scope>NUCLEOTIDE SEQUENCE [LARGE SCALE GENOMIC DNA]</scope>
    <source>
        <strain evidence="5 6">YC2-7</strain>
    </source>
</reference>
<protein>
    <submittedName>
        <fullName evidence="5">ESX secretion-associated protein EspG</fullName>
    </submittedName>
</protein>
<evidence type="ECO:0000256" key="1">
    <source>
        <dbReference type="ARBA" id="ARBA00004496"/>
    </source>
</evidence>
<evidence type="ECO:0000256" key="3">
    <source>
        <dbReference type="ARBA" id="ARBA00022490"/>
    </source>
</evidence>
<gene>
    <name evidence="5" type="ORF">FGL95_22245</name>
</gene>
<evidence type="ECO:0000256" key="2">
    <source>
        <dbReference type="ARBA" id="ARBA00006411"/>
    </source>
</evidence>
<comment type="caution">
    <text evidence="5">The sequence shown here is derived from an EMBL/GenBank/DDBJ whole genome shotgun (WGS) entry which is preliminary data.</text>
</comment>
<dbReference type="EMBL" id="VCQU01000008">
    <property type="protein sequence ID" value="NMN97762.1"/>
    <property type="molecule type" value="Genomic_DNA"/>
</dbReference>
<evidence type="ECO:0000313" key="5">
    <source>
        <dbReference type="EMBL" id="NMN97762.1"/>
    </source>
</evidence>
<reference evidence="5 6" key="1">
    <citation type="submission" date="2019-05" db="EMBL/GenBank/DDBJ databases">
        <authorList>
            <person name="Lee S.D."/>
        </authorList>
    </citation>
    <scope>NUCLEOTIDE SEQUENCE [LARGE SCALE GENOMIC DNA]</scope>
    <source>
        <strain evidence="5 6">YC2-7</strain>
    </source>
</reference>
<organism evidence="5 6">
    <name type="scientific">Antrihabitans stalactiti</name>
    <dbReference type="NCBI Taxonomy" id="2584121"/>
    <lineage>
        <taxon>Bacteria</taxon>
        <taxon>Bacillati</taxon>
        <taxon>Actinomycetota</taxon>
        <taxon>Actinomycetes</taxon>
        <taxon>Mycobacteriales</taxon>
        <taxon>Nocardiaceae</taxon>
        <taxon>Antrihabitans</taxon>
    </lineage>
</organism>
<comment type="subcellular location">
    <subcellularLocation>
        <location evidence="1">Cytoplasm</location>
    </subcellularLocation>
</comment>
<evidence type="ECO:0000256" key="4">
    <source>
        <dbReference type="ARBA" id="ARBA00023186"/>
    </source>
</evidence>
<keyword evidence="6" id="KW-1185">Reference proteome</keyword>
<accession>A0A848KM77</accession>
<dbReference type="InterPro" id="IPR025734">
    <property type="entry name" value="EspG"/>
</dbReference>
<dbReference type="Proteomes" id="UP000535543">
    <property type="component" value="Unassembled WGS sequence"/>
</dbReference>
<keyword evidence="3" id="KW-0963">Cytoplasm</keyword>
<name>A0A848KM77_9NOCA</name>
<dbReference type="AlphaFoldDB" id="A0A848KM77"/>
<comment type="similarity">
    <text evidence="2">Belongs to the EspG family.</text>
</comment>
<evidence type="ECO:0000313" key="6">
    <source>
        <dbReference type="Proteomes" id="UP000535543"/>
    </source>
</evidence>
<sequence length="241" mass="27271">MERGVNWTFTPDQFSYAWETTGLDWHPYPLSVWPTAQTEDERAQHLRELKPWVERAVTADLEVAFRILAQPDLRITVFGLEGPDESRPIRVLAASEGRTGVVAAQQEGRHGKVWVSLGQLNTLLLRTVASIPPEPAGREPARTERLSDVQRDGRDVIVTSVATKSVAAQIRQLAAKPRRRTGNVLVATRLSEGIERPDRILSWIDVEGDGRYIIRAREEVDVIPATRDVFVEQIRRLIREE</sequence>
<proteinExistence type="inferred from homology"/>